<comment type="caution">
    <text evidence="5">The sequence shown here is derived from an EMBL/GenBank/DDBJ whole genome shotgun (WGS) entry which is preliminary data.</text>
</comment>
<dbReference type="InterPro" id="IPR012677">
    <property type="entry name" value="Nucleotide-bd_a/b_plait_sf"/>
</dbReference>
<evidence type="ECO:0000256" key="2">
    <source>
        <dbReference type="PROSITE-ProRule" id="PRU00176"/>
    </source>
</evidence>
<protein>
    <recommendedName>
        <fullName evidence="4">RRM domain-containing protein</fullName>
    </recommendedName>
</protein>
<feature type="domain" description="RRM" evidence="4">
    <location>
        <begin position="1"/>
        <end position="80"/>
    </location>
</feature>
<evidence type="ECO:0000256" key="3">
    <source>
        <dbReference type="SAM" id="MobiDB-lite"/>
    </source>
</evidence>
<dbReference type="PROSITE" id="PS50102">
    <property type="entry name" value="RRM"/>
    <property type="match status" value="1"/>
</dbReference>
<evidence type="ECO:0000313" key="5">
    <source>
        <dbReference type="EMBL" id="KAK1685480.1"/>
    </source>
</evidence>
<feature type="compositionally biased region" description="Basic and acidic residues" evidence="3">
    <location>
        <begin position="77"/>
        <end position="86"/>
    </location>
</feature>
<dbReference type="Gene3D" id="3.30.70.330">
    <property type="match status" value="1"/>
</dbReference>
<dbReference type="EMBL" id="JAUUTY010000002">
    <property type="protein sequence ID" value="KAK1685480.1"/>
    <property type="molecule type" value="Genomic_DNA"/>
</dbReference>
<dbReference type="InterPro" id="IPR000504">
    <property type="entry name" value="RRM_dom"/>
</dbReference>
<sequence>MEPNLETISFREDQIQSSLQKHFSSSGEITRVSVPKDYGTGAIKGIAYMVFSDNSTLSNAMELSGSDVGAFSLFADEAKPRPDNRDGAVSNNRGRSGRARNDDRGGRSGSTRGVVTGVDAADPLAEVTGAAVVTEGVVGVVHLRGRVLLQLVQGRRSLWVMTDSEALKHNTRDW</sequence>
<dbReference type="InterPro" id="IPR035979">
    <property type="entry name" value="RBD_domain_sf"/>
</dbReference>
<name>A0AAD8TMR3_LOLMU</name>
<dbReference type="GO" id="GO:0008143">
    <property type="term" value="F:poly(A) binding"/>
    <property type="evidence" value="ECO:0007669"/>
    <property type="project" value="TreeGrafter"/>
</dbReference>
<reference evidence="5" key="1">
    <citation type="submission" date="2023-07" db="EMBL/GenBank/DDBJ databases">
        <title>A chromosome-level genome assembly of Lolium multiflorum.</title>
        <authorList>
            <person name="Chen Y."/>
            <person name="Copetti D."/>
            <person name="Kolliker R."/>
            <person name="Studer B."/>
        </authorList>
    </citation>
    <scope>NUCLEOTIDE SEQUENCE</scope>
    <source>
        <strain evidence="5">02402/16</strain>
        <tissue evidence="5">Leaf</tissue>
    </source>
</reference>
<dbReference type="Proteomes" id="UP001231189">
    <property type="component" value="Unassembled WGS sequence"/>
</dbReference>
<evidence type="ECO:0000313" key="6">
    <source>
        <dbReference type="Proteomes" id="UP001231189"/>
    </source>
</evidence>
<dbReference type="Pfam" id="PF00076">
    <property type="entry name" value="RRM_1"/>
    <property type="match status" value="1"/>
</dbReference>
<dbReference type="AlphaFoldDB" id="A0AAD8TMR3"/>
<proteinExistence type="predicted"/>
<organism evidence="5 6">
    <name type="scientific">Lolium multiflorum</name>
    <name type="common">Italian ryegrass</name>
    <name type="synonym">Lolium perenne subsp. multiflorum</name>
    <dbReference type="NCBI Taxonomy" id="4521"/>
    <lineage>
        <taxon>Eukaryota</taxon>
        <taxon>Viridiplantae</taxon>
        <taxon>Streptophyta</taxon>
        <taxon>Embryophyta</taxon>
        <taxon>Tracheophyta</taxon>
        <taxon>Spermatophyta</taxon>
        <taxon>Magnoliopsida</taxon>
        <taxon>Liliopsida</taxon>
        <taxon>Poales</taxon>
        <taxon>Poaceae</taxon>
        <taxon>BOP clade</taxon>
        <taxon>Pooideae</taxon>
        <taxon>Poodae</taxon>
        <taxon>Poeae</taxon>
        <taxon>Poeae Chloroplast Group 2 (Poeae type)</taxon>
        <taxon>Loliodinae</taxon>
        <taxon>Loliinae</taxon>
        <taxon>Lolium</taxon>
    </lineage>
</organism>
<keyword evidence="1 2" id="KW-0694">RNA-binding</keyword>
<evidence type="ECO:0000256" key="1">
    <source>
        <dbReference type="ARBA" id="ARBA00022884"/>
    </source>
</evidence>
<dbReference type="PANTHER" id="PTHR23236:SF102">
    <property type="entry name" value="POLYADENYLATE-BINDING PROTEIN 2-RELATED"/>
    <property type="match status" value="1"/>
</dbReference>
<accession>A0AAD8TMR3</accession>
<dbReference type="SUPFAM" id="SSF54928">
    <property type="entry name" value="RNA-binding domain, RBD"/>
    <property type="match status" value="1"/>
</dbReference>
<gene>
    <name evidence="5" type="ORF">QYE76_046328</name>
</gene>
<dbReference type="PANTHER" id="PTHR23236">
    <property type="entry name" value="EUKARYOTIC TRANSLATION INITIATION FACTOR 4B/4H"/>
    <property type="match status" value="1"/>
</dbReference>
<feature type="region of interest" description="Disordered" evidence="3">
    <location>
        <begin position="77"/>
        <end position="115"/>
    </location>
</feature>
<keyword evidence="6" id="KW-1185">Reference proteome</keyword>
<evidence type="ECO:0000259" key="4">
    <source>
        <dbReference type="PROSITE" id="PS50102"/>
    </source>
</evidence>